<organism evidence="3">
    <name type="scientific">marine metagenome</name>
    <dbReference type="NCBI Taxonomy" id="408172"/>
    <lineage>
        <taxon>unclassified sequences</taxon>
        <taxon>metagenomes</taxon>
        <taxon>ecological metagenomes</taxon>
    </lineage>
</organism>
<evidence type="ECO:0000256" key="1">
    <source>
        <dbReference type="SAM" id="MobiDB-lite"/>
    </source>
</evidence>
<feature type="domain" description="Alpha/beta hydrolase" evidence="2">
    <location>
        <begin position="131"/>
        <end position="539"/>
    </location>
</feature>
<name>A0A381NXJ5_9ZZZZ</name>
<sequence length="553" mass="60069">MTSTSRSFVLALLAAVLCAPAVSADVLSVEIVERNLIEEGQVFGDVGSYEELVGRITFGFDPDQPGNHAIVNLDRAPRNGDGLVEATADLRILAPTNRRLGNGVALVDIANRGRLTALGFNRGGNGPYGDGFLMNEGYTVVWVGWEFDVPEGRPMRFDVPSVDGFPVGGLGFAAVRDTTSWIKYDSEATVSAQHTLSFGSSQSGRFLRTFLYLGFNSDTSGRKVFDGMIPHIAGASRLDLNQPGAEPISLGMFDATSFPFADAALRDPVTGAIDGTLGNDRSRENQPLVFYTNTGVEYWGGGRVATLVHSTPDGTEDLTLQDNVRFYFLAGTQHGPGPFPPPPAGNRQEMGNPTDYWWNMRALLTSLTEWVVDGRTPPPSRHPTFTDRNLVAPIAIQFPAIPDVRSPADRTGGTRTVNPWLEGNGGGGVELPMFIPQVDVDGNEVAGIRHPEVAVPLATYTGWNFTNADNGDPNTLVALAGSYIPFPPTRAQRERTNDPRQSIEERYSSRDDFLTQVEAAGRELIAQRYLLEADLRSILDRAGEHWNLLMDSN</sequence>
<dbReference type="AlphaFoldDB" id="A0A381NXJ5"/>
<feature type="region of interest" description="Disordered" evidence="1">
    <location>
        <begin position="403"/>
        <end position="423"/>
    </location>
</feature>
<accession>A0A381NXJ5</accession>
<dbReference type="InterPro" id="IPR045394">
    <property type="entry name" value="Abhydrolase_dom"/>
</dbReference>
<dbReference type="Pfam" id="PF20091">
    <property type="entry name" value="Abhydrolase_10"/>
    <property type="match status" value="1"/>
</dbReference>
<reference evidence="3" key="1">
    <citation type="submission" date="2018-05" db="EMBL/GenBank/DDBJ databases">
        <authorList>
            <person name="Lanie J.A."/>
            <person name="Ng W.-L."/>
            <person name="Kazmierczak K.M."/>
            <person name="Andrzejewski T.M."/>
            <person name="Davidsen T.M."/>
            <person name="Wayne K.J."/>
            <person name="Tettelin H."/>
            <person name="Glass J.I."/>
            <person name="Rusch D."/>
            <person name="Podicherti R."/>
            <person name="Tsui H.-C.T."/>
            <person name="Winkler M.E."/>
        </authorList>
    </citation>
    <scope>NUCLEOTIDE SEQUENCE</scope>
</reference>
<evidence type="ECO:0000313" key="3">
    <source>
        <dbReference type="EMBL" id="SUZ59331.1"/>
    </source>
</evidence>
<proteinExistence type="predicted"/>
<protein>
    <recommendedName>
        <fullName evidence="2">Alpha/beta hydrolase domain-containing protein</fullName>
    </recommendedName>
</protein>
<gene>
    <name evidence="3" type="ORF">METZ01_LOCUS12185</name>
</gene>
<dbReference type="EMBL" id="UINC01000671">
    <property type="protein sequence ID" value="SUZ59331.1"/>
    <property type="molecule type" value="Genomic_DNA"/>
</dbReference>
<evidence type="ECO:0000259" key="2">
    <source>
        <dbReference type="Pfam" id="PF20091"/>
    </source>
</evidence>